<feature type="domain" description="Radical SAM core" evidence="2">
    <location>
        <begin position="265"/>
        <end position="504"/>
    </location>
</feature>
<dbReference type="Pfam" id="PF04055">
    <property type="entry name" value="Radical_SAM"/>
    <property type="match status" value="1"/>
</dbReference>
<gene>
    <name evidence="3" type="ORF">DVS28_a1542</name>
</gene>
<evidence type="ECO:0000256" key="1">
    <source>
        <dbReference type="SAM" id="MobiDB-lite"/>
    </source>
</evidence>
<dbReference type="GO" id="GO:0051536">
    <property type="term" value="F:iron-sulfur cluster binding"/>
    <property type="evidence" value="ECO:0007669"/>
    <property type="project" value="InterPro"/>
</dbReference>
<evidence type="ECO:0000313" key="3">
    <source>
        <dbReference type="EMBL" id="AXV06235.1"/>
    </source>
</evidence>
<feature type="region of interest" description="Disordered" evidence="1">
    <location>
        <begin position="630"/>
        <end position="649"/>
    </location>
</feature>
<dbReference type="InterPro" id="IPR007197">
    <property type="entry name" value="rSAM"/>
</dbReference>
<dbReference type="PROSITE" id="PS51918">
    <property type="entry name" value="RADICAL_SAM"/>
    <property type="match status" value="1"/>
</dbReference>
<dbReference type="NCBIfam" id="TIGR03960">
    <property type="entry name" value="rSAM_fuse_unch"/>
    <property type="match status" value="1"/>
</dbReference>
<keyword evidence="4" id="KW-1185">Reference proteome</keyword>
<dbReference type="SFLD" id="SFLDG01082">
    <property type="entry name" value="B12-binding_domain_containing"/>
    <property type="match status" value="1"/>
</dbReference>
<sequence>MSLTQQSQRSVWPDLEPHLLRVRKPARYVGGEDNIVVKQPRDGDTSWLVCYPDTYEVGQPNQGVQILYEVLNEVDGTRAERGFAPWPDMDEIMREEGIPFFSLENHLPAGSFDVVAFSLSAEVGYTNLLNCLDLAGIPLRAADRGPDDPIVMIGGHASFNPEPLAPFVDVACAGDGEEFVLEVDNVLKQVSNRAERLDHIADISGAYLPDRYRPDYLEPRDGEPHGRLRGIFPVEKGTANRVPKRTVTDLDEWPYPKKQIVPLTETVHERYAVEIFRGCTRGCRFCQAGMITRPVRERSSATVQKMVAEGLKNSGFEEVGLLSLSSADHAEIRGMCGDLADTYEGTATSLALPSTRVDAFNVELADELVRNGRRTGLTFAPEAGSERMRKVINKMVSEDDMLRTAETAFGNGWRHIKLYFMIGLPTETDDDVIAIADLGLKVLELGKSYGRKNKVTVSVGGFVPKPHTPFQWAAQDSPEETDRKLGLIKTRVARDRNLNLRYHDPYPGQIEGLLARGDRRVADVVERAWKLGARFDGWDELFDYNTWMQAADEVGVDVGWYCQRERASNEVFPWDQLDSGLEKDWLWQDYRDAVDPQGSSGPSEIDDCRWTPCYDCGVCPSLDLANQTAHAQPSQQHSRRLPILSARPG</sequence>
<evidence type="ECO:0000259" key="2">
    <source>
        <dbReference type="PROSITE" id="PS51918"/>
    </source>
</evidence>
<dbReference type="PANTHER" id="PTHR42731:SF1">
    <property type="entry name" value="RADICAL SAM DOMAIN PROTEIN"/>
    <property type="match status" value="1"/>
</dbReference>
<dbReference type="Gene3D" id="3.80.30.20">
    <property type="entry name" value="tm_1862 like domain"/>
    <property type="match status" value="1"/>
</dbReference>
<dbReference type="PANTHER" id="PTHR42731">
    <property type="entry name" value="SLL1084 PROTEIN"/>
    <property type="match status" value="1"/>
</dbReference>
<proteinExistence type="predicted"/>
<dbReference type="RefSeq" id="WP_114590923.1">
    <property type="nucleotide sequence ID" value="NZ_CP031165.1"/>
</dbReference>
<dbReference type="InterPro" id="IPR023404">
    <property type="entry name" value="rSAM_horseshoe"/>
</dbReference>
<evidence type="ECO:0000313" key="4">
    <source>
        <dbReference type="Proteomes" id="UP000264006"/>
    </source>
</evidence>
<dbReference type="InterPro" id="IPR058240">
    <property type="entry name" value="rSAM_sf"/>
</dbReference>
<accession>A0A346XVI8</accession>
<dbReference type="SFLD" id="SFLDS00029">
    <property type="entry name" value="Radical_SAM"/>
    <property type="match status" value="1"/>
</dbReference>
<dbReference type="SUPFAM" id="SSF102114">
    <property type="entry name" value="Radical SAM enzymes"/>
    <property type="match status" value="1"/>
</dbReference>
<dbReference type="CDD" id="cd01335">
    <property type="entry name" value="Radical_SAM"/>
    <property type="match status" value="1"/>
</dbReference>
<name>A0A346XVI8_9ACTN</name>
<reference evidence="3 4" key="1">
    <citation type="submission" date="2018-09" db="EMBL/GenBank/DDBJ databases">
        <title>Complete genome sequence of Euzebya sp. DY32-46 isolated from seawater of Pacific Ocean.</title>
        <authorList>
            <person name="Xu L."/>
            <person name="Wu Y.-H."/>
            <person name="Xu X.-W."/>
        </authorList>
    </citation>
    <scope>NUCLEOTIDE SEQUENCE [LARGE SCALE GENOMIC DNA]</scope>
    <source>
        <strain evidence="3 4">DY32-46</strain>
    </source>
</reference>
<dbReference type="KEGG" id="euz:DVS28_a1542"/>
<dbReference type="InterPro" id="IPR045784">
    <property type="entry name" value="Radical_SAM_N2"/>
</dbReference>
<dbReference type="OrthoDB" id="9806827at2"/>
<dbReference type="AlphaFoldDB" id="A0A346XVI8"/>
<dbReference type="GO" id="GO:0003824">
    <property type="term" value="F:catalytic activity"/>
    <property type="evidence" value="ECO:0007669"/>
    <property type="project" value="InterPro"/>
</dbReference>
<dbReference type="InterPro" id="IPR006638">
    <property type="entry name" value="Elp3/MiaA/NifB-like_rSAM"/>
</dbReference>
<organism evidence="3 4">
    <name type="scientific">Euzebya pacifica</name>
    <dbReference type="NCBI Taxonomy" id="1608957"/>
    <lineage>
        <taxon>Bacteria</taxon>
        <taxon>Bacillati</taxon>
        <taxon>Actinomycetota</taxon>
        <taxon>Nitriliruptoria</taxon>
        <taxon>Euzebyales</taxon>
    </lineage>
</organism>
<dbReference type="InterPro" id="IPR023862">
    <property type="entry name" value="CHP03960_rSAM"/>
</dbReference>
<dbReference type="EMBL" id="CP031165">
    <property type="protein sequence ID" value="AXV06235.1"/>
    <property type="molecule type" value="Genomic_DNA"/>
</dbReference>
<dbReference type="Proteomes" id="UP000264006">
    <property type="component" value="Chromosome"/>
</dbReference>
<dbReference type="Pfam" id="PF19864">
    <property type="entry name" value="Radical_SAM_N2"/>
    <property type="match status" value="1"/>
</dbReference>
<dbReference type="SMART" id="SM00729">
    <property type="entry name" value="Elp3"/>
    <property type="match status" value="1"/>
</dbReference>
<protein>
    <submittedName>
        <fullName evidence="3">Fe-S oxidoreductase</fullName>
    </submittedName>
</protein>